<dbReference type="InterPro" id="IPR032821">
    <property type="entry name" value="PKS_assoc"/>
</dbReference>
<reference evidence="12" key="1">
    <citation type="journal article" date="2020" name="Stud. Mycol.">
        <title>101 Dothideomycetes genomes: a test case for predicting lifestyles and emergence of pathogens.</title>
        <authorList>
            <person name="Haridas S."/>
            <person name="Albert R."/>
            <person name="Binder M."/>
            <person name="Bloem J."/>
            <person name="Labutti K."/>
            <person name="Salamov A."/>
            <person name="Andreopoulos B."/>
            <person name="Baker S."/>
            <person name="Barry K."/>
            <person name="Bills G."/>
            <person name="Bluhm B."/>
            <person name="Cannon C."/>
            <person name="Castanera R."/>
            <person name="Culley D."/>
            <person name="Daum C."/>
            <person name="Ezra D."/>
            <person name="Gonzalez J."/>
            <person name="Henrissat B."/>
            <person name="Kuo A."/>
            <person name="Liang C."/>
            <person name="Lipzen A."/>
            <person name="Lutzoni F."/>
            <person name="Magnuson J."/>
            <person name="Mondo S."/>
            <person name="Nolan M."/>
            <person name="Ohm R."/>
            <person name="Pangilinan J."/>
            <person name="Park H.-J."/>
            <person name="Ramirez L."/>
            <person name="Alfaro M."/>
            <person name="Sun H."/>
            <person name="Tritt A."/>
            <person name="Yoshinaga Y."/>
            <person name="Zwiers L.-H."/>
            <person name="Turgeon B."/>
            <person name="Goodwin S."/>
            <person name="Spatafora J."/>
            <person name="Crous P."/>
            <person name="Grigoriev I."/>
        </authorList>
    </citation>
    <scope>NUCLEOTIDE SEQUENCE</scope>
    <source>
        <strain evidence="12">CBS 175.79</strain>
    </source>
</reference>
<dbReference type="GO" id="GO:0008236">
    <property type="term" value="F:serine-type peptidase activity"/>
    <property type="evidence" value="ECO:0007669"/>
    <property type="project" value="InterPro"/>
</dbReference>
<keyword evidence="2" id="KW-0596">Phosphopantetheine</keyword>
<evidence type="ECO:0000259" key="11">
    <source>
        <dbReference type="PROSITE" id="PS52019"/>
    </source>
</evidence>
<dbReference type="SMART" id="SM00823">
    <property type="entry name" value="PKS_PP"/>
    <property type="match status" value="1"/>
</dbReference>
<evidence type="ECO:0000313" key="13">
    <source>
        <dbReference type="Proteomes" id="UP000799778"/>
    </source>
</evidence>
<dbReference type="Pfam" id="PF07859">
    <property type="entry name" value="Abhydrolase_3"/>
    <property type="match status" value="1"/>
</dbReference>
<dbReference type="SUPFAM" id="SSF52151">
    <property type="entry name" value="FabD/lysophospholipase-like"/>
    <property type="match status" value="1"/>
</dbReference>
<dbReference type="InterPro" id="IPR018201">
    <property type="entry name" value="Ketoacyl_synth_AS"/>
</dbReference>
<dbReference type="InterPro" id="IPR029063">
    <property type="entry name" value="SAM-dependent_MTases_sf"/>
</dbReference>
<protein>
    <submittedName>
        <fullName evidence="12">BcPKS19, polyketide synthase</fullName>
    </submittedName>
</protein>
<comment type="pathway">
    <text evidence="1">Secondary metabolite biosynthesis; terpenoid biosynthesis.</text>
</comment>
<dbReference type="Pfam" id="PF00109">
    <property type="entry name" value="ketoacyl-synt"/>
    <property type="match status" value="1"/>
</dbReference>
<dbReference type="InterPro" id="IPR001375">
    <property type="entry name" value="Peptidase_S9_cat"/>
</dbReference>
<feature type="region of interest" description="N-terminal hotdog fold" evidence="7">
    <location>
        <begin position="940"/>
        <end position="1073"/>
    </location>
</feature>
<evidence type="ECO:0000313" key="12">
    <source>
        <dbReference type="EMBL" id="KAF2013462.1"/>
    </source>
</evidence>
<dbReference type="SMART" id="SM00825">
    <property type="entry name" value="PKS_KS"/>
    <property type="match status" value="1"/>
</dbReference>
<dbReference type="InterPro" id="IPR036736">
    <property type="entry name" value="ACP-like_sf"/>
</dbReference>
<dbReference type="InterPro" id="IPR049900">
    <property type="entry name" value="PKS_mFAS_DH"/>
</dbReference>
<dbReference type="InterPro" id="IPR020806">
    <property type="entry name" value="PKS_PP-bd"/>
</dbReference>
<dbReference type="SUPFAM" id="SSF53474">
    <property type="entry name" value="alpha/beta-Hydrolases"/>
    <property type="match status" value="1"/>
</dbReference>
<evidence type="ECO:0000256" key="4">
    <source>
        <dbReference type="ARBA" id="ARBA00022603"/>
    </source>
</evidence>
<dbReference type="Pfam" id="PF16197">
    <property type="entry name" value="KAsynt_C_assoc"/>
    <property type="match status" value="1"/>
</dbReference>
<dbReference type="PROSITE" id="PS00012">
    <property type="entry name" value="PHOSPHOPANTETHEINE"/>
    <property type="match status" value="1"/>
</dbReference>
<dbReference type="SUPFAM" id="SSF53335">
    <property type="entry name" value="S-adenosyl-L-methionine-dependent methyltransferases"/>
    <property type="match status" value="1"/>
</dbReference>
<dbReference type="Gene3D" id="3.40.50.1820">
    <property type="entry name" value="alpha/beta hydrolase"/>
    <property type="match status" value="1"/>
</dbReference>
<dbReference type="GeneID" id="54281911"/>
<dbReference type="InterPro" id="IPR014030">
    <property type="entry name" value="Ketoacyl_synth_N"/>
</dbReference>
<organism evidence="12 13">
    <name type="scientific">Aaosphaeria arxii CBS 175.79</name>
    <dbReference type="NCBI Taxonomy" id="1450172"/>
    <lineage>
        <taxon>Eukaryota</taxon>
        <taxon>Fungi</taxon>
        <taxon>Dikarya</taxon>
        <taxon>Ascomycota</taxon>
        <taxon>Pezizomycotina</taxon>
        <taxon>Dothideomycetes</taxon>
        <taxon>Pleosporomycetidae</taxon>
        <taxon>Pleosporales</taxon>
        <taxon>Pleosporales incertae sedis</taxon>
        <taxon>Aaosphaeria</taxon>
    </lineage>
</organism>
<feature type="region of interest" description="Disordered" evidence="8">
    <location>
        <begin position="1370"/>
        <end position="1391"/>
    </location>
</feature>
<feature type="region of interest" description="Disordered" evidence="8">
    <location>
        <begin position="1"/>
        <end position="24"/>
    </location>
</feature>
<keyword evidence="13" id="KW-1185">Reference proteome</keyword>
<dbReference type="InterPro" id="IPR009081">
    <property type="entry name" value="PP-bd_ACP"/>
</dbReference>
<dbReference type="GO" id="GO:0031177">
    <property type="term" value="F:phosphopantetheine binding"/>
    <property type="evidence" value="ECO:0007669"/>
    <property type="project" value="InterPro"/>
</dbReference>
<dbReference type="Pfam" id="PF00698">
    <property type="entry name" value="Acyl_transf_1"/>
    <property type="match status" value="1"/>
</dbReference>
<dbReference type="CDD" id="cd02440">
    <property type="entry name" value="AdoMet_MTases"/>
    <property type="match status" value="1"/>
</dbReference>
<evidence type="ECO:0000259" key="9">
    <source>
        <dbReference type="PROSITE" id="PS50075"/>
    </source>
</evidence>
<dbReference type="Pfam" id="PF14765">
    <property type="entry name" value="PS-DH"/>
    <property type="match status" value="1"/>
</dbReference>
<dbReference type="InterPro" id="IPR020807">
    <property type="entry name" value="PKS_DH"/>
</dbReference>
<evidence type="ECO:0000256" key="2">
    <source>
        <dbReference type="ARBA" id="ARBA00022450"/>
    </source>
</evidence>
<feature type="region of interest" description="C-terminal hotdog fold" evidence="7">
    <location>
        <begin position="1101"/>
        <end position="1250"/>
    </location>
</feature>
<dbReference type="Gene3D" id="3.40.50.150">
    <property type="entry name" value="Vaccinia Virus protein VP39"/>
    <property type="match status" value="1"/>
</dbReference>
<dbReference type="InterPro" id="IPR049551">
    <property type="entry name" value="PKS_DH_C"/>
</dbReference>
<dbReference type="GO" id="GO:0008168">
    <property type="term" value="F:methyltransferase activity"/>
    <property type="evidence" value="ECO:0007669"/>
    <property type="project" value="UniProtKB-KW"/>
</dbReference>
<dbReference type="InterPro" id="IPR016039">
    <property type="entry name" value="Thiolase-like"/>
</dbReference>
<dbReference type="InterPro" id="IPR014031">
    <property type="entry name" value="Ketoacyl_synth_C"/>
</dbReference>
<dbReference type="SMART" id="SM00826">
    <property type="entry name" value="PKS_DH"/>
    <property type="match status" value="1"/>
</dbReference>
<feature type="compositionally biased region" description="Polar residues" evidence="8">
    <location>
        <begin position="1"/>
        <end position="13"/>
    </location>
</feature>
<evidence type="ECO:0000256" key="5">
    <source>
        <dbReference type="ARBA" id="ARBA00022679"/>
    </source>
</evidence>
<proteinExistence type="predicted"/>
<gene>
    <name evidence="12" type="ORF">BU24DRAFT_372887</name>
</gene>
<dbReference type="SMART" id="SM00827">
    <property type="entry name" value="PKS_AT"/>
    <property type="match status" value="1"/>
</dbReference>
<name>A0A6A5XK05_9PLEO</name>
<keyword evidence="6" id="KW-0511">Multifunctional enzyme</keyword>
<dbReference type="RefSeq" id="XP_033381801.1">
    <property type="nucleotide sequence ID" value="XM_033524514.1"/>
</dbReference>
<dbReference type="PANTHER" id="PTHR43775">
    <property type="entry name" value="FATTY ACID SYNTHASE"/>
    <property type="match status" value="1"/>
</dbReference>
<dbReference type="PANTHER" id="PTHR43775:SF21">
    <property type="entry name" value="NON-REDUCING POLYKETIDE SYNTHASE AUSA-RELATED"/>
    <property type="match status" value="1"/>
</dbReference>
<dbReference type="Proteomes" id="UP000799778">
    <property type="component" value="Unassembled WGS sequence"/>
</dbReference>
<evidence type="ECO:0000259" key="10">
    <source>
        <dbReference type="PROSITE" id="PS52004"/>
    </source>
</evidence>
<dbReference type="GO" id="GO:0032259">
    <property type="term" value="P:methylation"/>
    <property type="evidence" value="ECO:0007669"/>
    <property type="project" value="UniProtKB-KW"/>
</dbReference>
<dbReference type="InterPro" id="IPR013094">
    <property type="entry name" value="AB_hydrolase_3"/>
</dbReference>
<dbReference type="InterPro" id="IPR029058">
    <property type="entry name" value="AB_hydrolase_fold"/>
</dbReference>
<dbReference type="GO" id="GO:0044550">
    <property type="term" value="P:secondary metabolite biosynthetic process"/>
    <property type="evidence" value="ECO:0007669"/>
    <property type="project" value="TreeGrafter"/>
</dbReference>
<dbReference type="Gene3D" id="3.40.47.10">
    <property type="match status" value="1"/>
</dbReference>
<feature type="active site" description="Proton acceptor; for dehydratase activity" evidence="7">
    <location>
        <position position="974"/>
    </location>
</feature>
<dbReference type="Gene3D" id="3.30.70.3290">
    <property type="match status" value="1"/>
</dbReference>
<dbReference type="CDD" id="cd00833">
    <property type="entry name" value="PKS"/>
    <property type="match status" value="1"/>
</dbReference>
<sequence>MPFSKETQVSSVENNEHNLGGSYSDISDDSITHESWNTSDYPPHSIAVVGMAGKFPEADSVEELWDLLLDGKSVVKPAPVERLQLPQTGSYSDTKWWGNFLKDPDAFDHRFFKKPSREAVAWDPQQRILLEVLYQALESAGYFGPSSENETNDYGCYVGAVMNNYYDNLSCHPPTAYATPGTSRPFLSGVMSHHFGWTGPALTIDTACSSSLVAINTACRAIWSGECSRAIAAGTNVITSPFDYQNLNAAGFLSPTGQCKPFDAGADGYCRGEGVGVVVLKKLSDAVQENNNILGVIVGSAANQNQNFSHITVPHSGSQVELYHKAMKLGNVRPEEVSYVEAHGTGTGVGDPVEARSIRDALGGPHRDSILHFSSIKGNIGHTEASAGVSGLIKVLLMMKHGMIPKQASFNSLNPKISALNKDRMAIPTKNLWWKAPTRVACVNSYGAAGSNSTLLVREKPKLEKPSAPVQLSEYPIFISAGSESSLSMYATKLLEWLPKPNSNPDQLLASLAFNLADRANHTLPFLFSTSVSNIQGLQSSLEKLSRGSGIEKANSSQPVVLIFGGQESDIIGLSQELYQSSPIFRKHLNHCDRILLSRGLDSVHSSLLQNEPINKLTSLHAALFSVQYASAKAWIDCGLKVDAVVGHSFGQLTAFCISGALSLSDALTLVVERASLMQKHWGSERGSMLSLQTDRRTVEEILRSLKASRRGFDAEIACYNGPRNHVVVGTADDIETIEQYINTSQSLRGSIRSKRLRVTHGFHSKFTEPMLPHLSNLAKTLDWREPTMHLETCDEISSFTEPGYTIVSSHTRSPVFFQQAIERLEKKFSKATWVEAGRGSSITQLAKDALLDSEGHLFIAPHLTSSNASRSLVDKTVELWKFGYSVQFWPFHRSQKPLYEHLDIPLYQFEKTRHWLPFLRQSSRQDSGKEEDKPVEDKHDLLTFLNFKDSHQKEAIFRIDPRSDRFQEMLAGHVMADQTLAPASLYLEVICRAALVLQKDTEATDYVPTVDDLRMKSPIGHDTTAEILLTLEKLGGNKTSWSFSITTQGGVMQRKRPYEHSTGVISLKRRDDAQAARHFKRFESLTGYRRCEAIFNNPDAETMQGNHIYRAFSTVVSYGPTFHGIKKVACVGEEAAGIVAVTPDLAAPADQRLCDTPMTDSFMQFAGFLVNYFNNPNLEDVFVCMEIEHIEFGGRFNPDAKEWVVYSNMTGGGDCDVSSDVYVFDAESKNMVMATFGLRFTKMQKAKLANLLKNVNKPEASIAKPQKTVPSVAEVAVPAVQTIRGTSPPNLSSKRSELIQVLSNITDVAIEEISPDSALEDLGIDSLMATEVLNDIRKSLGINIDLSSFLLFPSIDAIVAYIDEASGISSDDEPFDTPPTTDADSDVSGMSTPAQNNVARLVLPQEPSRPKIISSIGSFEEKRWYFDSIARENKAAGFWTEAYPRQARLVRAYVLEAFSALGCDLTSLRIGEHIPQVKTLDRHAKLVEQLYRVLEDGKLISPSRHGFVRTDVVVDETPAESIYQQIIGLHPQHDNVLKLIRAVGSRLAECLVGDEDGLQIVFGNKETKATLEAMYEFWPLLRTPTMVLSNFLQRAFTNAKGDGKFRILEVGAGTGGTTRYIVNALKSQGIPFEYVFTDISSSLVSEAKKKFKGIDEVSFDVVNIEKPIKQEYEEAFHCIIATNCIHATRNLEASLTNLRKMLREDGALTLIEITKNMFWLDIVVGLFEGWWLFEDGRSHALVNEKHWERVMKNSGFKEVLWSDGATPESETVRVIAAFPRGDPIRRGAALQPRKPANPVVETVVYKRIGNLDIHADIYYPGEGHSSNKKLPIALMIHGGSHCLFSRKQIRPAQTRLLLAKGFLPVSLDHRLCPEVSLSEGGMVDVCDALDWARHTLPYLDHHRPGLQIDGERVVVVGWSSGGQLAMSLGWTAPKRGLRPPEAVLSFYAPTNYEDEWWRHPIQPIGAEDTGYKYDVLEAIQDQPITHYDQVGAWEPLSEPRILTDPRCRVVLHINWKAQTLPIILGGLPSRTKANKSSEPKDWNALPQPDNETIVAASALAQIREGNYNTPTFLIHGTADDLVPWTQSRDTYAALVERGTNADLVLIENAPHICDLSSDPDSKGWKATVRGYEFLYNYV</sequence>
<keyword evidence="5" id="KW-0808">Transferase</keyword>
<dbReference type="InterPro" id="IPR041068">
    <property type="entry name" value="HTH_51"/>
</dbReference>
<dbReference type="Gene3D" id="3.10.129.110">
    <property type="entry name" value="Polyketide synthase dehydratase"/>
    <property type="match status" value="1"/>
</dbReference>
<dbReference type="Pfam" id="PF00326">
    <property type="entry name" value="Peptidase_S9"/>
    <property type="match status" value="1"/>
</dbReference>
<dbReference type="InterPro" id="IPR006162">
    <property type="entry name" value="Ppantetheine_attach_site"/>
</dbReference>
<dbReference type="EMBL" id="ML978071">
    <property type="protein sequence ID" value="KAF2013462.1"/>
    <property type="molecule type" value="Genomic_DNA"/>
</dbReference>
<feature type="domain" description="Ketosynthase family 3 (KS3)" evidence="10">
    <location>
        <begin position="43"/>
        <end position="459"/>
    </location>
</feature>
<dbReference type="GO" id="GO:0006633">
    <property type="term" value="P:fatty acid biosynthetic process"/>
    <property type="evidence" value="ECO:0007669"/>
    <property type="project" value="InterPro"/>
</dbReference>
<dbReference type="InterPro" id="IPR050091">
    <property type="entry name" value="PKS_NRPS_Biosynth_Enz"/>
</dbReference>
<dbReference type="GO" id="GO:0006508">
    <property type="term" value="P:proteolysis"/>
    <property type="evidence" value="ECO:0007669"/>
    <property type="project" value="InterPro"/>
</dbReference>
<dbReference type="InterPro" id="IPR016036">
    <property type="entry name" value="Malonyl_transacylase_ACP-bd"/>
</dbReference>
<dbReference type="InterPro" id="IPR014043">
    <property type="entry name" value="Acyl_transferase_dom"/>
</dbReference>
<dbReference type="GO" id="GO:0004315">
    <property type="term" value="F:3-oxoacyl-[acyl-carrier-protein] synthase activity"/>
    <property type="evidence" value="ECO:0007669"/>
    <property type="project" value="InterPro"/>
</dbReference>
<evidence type="ECO:0000256" key="7">
    <source>
        <dbReference type="PROSITE-ProRule" id="PRU01363"/>
    </source>
</evidence>
<dbReference type="PROSITE" id="PS52019">
    <property type="entry name" value="PKS_MFAS_DH"/>
    <property type="match status" value="1"/>
</dbReference>
<feature type="domain" description="PKS/mFAS DH" evidence="11">
    <location>
        <begin position="940"/>
        <end position="1250"/>
    </location>
</feature>
<dbReference type="PROSITE" id="PS00606">
    <property type="entry name" value="KS3_1"/>
    <property type="match status" value="1"/>
</dbReference>
<feature type="domain" description="Carrier" evidence="9">
    <location>
        <begin position="1290"/>
        <end position="1367"/>
    </location>
</feature>
<dbReference type="InterPro" id="IPR013217">
    <property type="entry name" value="Methyltransf_12"/>
</dbReference>
<keyword evidence="3" id="KW-0597">Phosphoprotein</keyword>
<dbReference type="InterPro" id="IPR016035">
    <property type="entry name" value="Acyl_Trfase/lysoPLipase"/>
</dbReference>
<dbReference type="GO" id="GO:0004312">
    <property type="term" value="F:fatty acid synthase activity"/>
    <property type="evidence" value="ECO:0007669"/>
    <property type="project" value="TreeGrafter"/>
</dbReference>
<dbReference type="SUPFAM" id="SSF55048">
    <property type="entry name" value="Probable ACP-binding domain of malonyl-CoA ACP transacylase"/>
    <property type="match status" value="1"/>
</dbReference>
<dbReference type="Pfam" id="PF08242">
    <property type="entry name" value="Methyltransf_12"/>
    <property type="match status" value="1"/>
</dbReference>
<dbReference type="Gene3D" id="3.40.366.10">
    <property type="entry name" value="Malonyl-Coenzyme A Acyl Carrier Protein, domain 2"/>
    <property type="match status" value="1"/>
</dbReference>
<dbReference type="Pfam" id="PF18558">
    <property type="entry name" value="HTH_51"/>
    <property type="match status" value="1"/>
</dbReference>
<feature type="non-terminal residue" evidence="12">
    <location>
        <position position="2139"/>
    </location>
</feature>
<dbReference type="PROSITE" id="PS50075">
    <property type="entry name" value="CARRIER"/>
    <property type="match status" value="1"/>
</dbReference>
<dbReference type="SUPFAM" id="SSF53901">
    <property type="entry name" value="Thiolase-like"/>
    <property type="match status" value="1"/>
</dbReference>
<dbReference type="InterPro" id="IPR042104">
    <property type="entry name" value="PKS_dehydratase_sf"/>
</dbReference>
<dbReference type="Gene3D" id="1.10.1200.10">
    <property type="entry name" value="ACP-like"/>
    <property type="match status" value="1"/>
</dbReference>
<keyword evidence="4" id="KW-0489">Methyltransferase</keyword>
<dbReference type="OrthoDB" id="429813at2759"/>
<accession>A0A6A5XK05</accession>
<dbReference type="InterPro" id="IPR001227">
    <property type="entry name" value="Ac_transferase_dom_sf"/>
</dbReference>
<dbReference type="SUPFAM" id="SSF47336">
    <property type="entry name" value="ACP-like"/>
    <property type="match status" value="1"/>
</dbReference>
<evidence type="ECO:0000256" key="3">
    <source>
        <dbReference type="ARBA" id="ARBA00022553"/>
    </source>
</evidence>
<dbReference type="PROSITE" id="PS52004">
    <property type="entry name" value="KS3_2"/>
    <property type="match status" value="1"/>
</dbReference>
<feature type="active site" description="Proton donor; for dehydratase activity" evidence="7">
    <location>
        <position position="1161"/>
    </location>
</feature>
<evidence type="ECO:0000256" key="1">
    <source>
        <dbReference type="ARBA" id="ARBA00004721"/>
    </source>
</evidence>
<dbReference type="Pfam" id="PF00550">
    <property type="entry name" value="PP-binding"/>
    <property type="match status" value="1"/>
</dbReference>
<dbReference type="Pfam" id="PF02801">
    <property type="entry name" value="Ketoacyl-synt_C"/>
    <property type="match status" value="1"/>
</dbReference>
<evidence type="ECO:0000256" key="6">
    <source>
        <dbReference type="ARBA" id="ARBA00023268"/>
    </source>
</evidence>
<dbReference type="InterPro" id="IPR020841">
    <property type="entry name" value="PKS_Beta-ketoAc_synthase_dom"/>
</dbReference>
<evidence type="ECO:0000256" key="8">
    <source>
        <dbReference type="SAM" id="MobiDB-lite"/>
    </source>
</evidence>